<dbReference type="Proteomes" id="UP000093053">
    <property type="component" value="Chromosome"/>
</dbReference>
<dbReference type="RefSeq" id="WP_065917054.1">
    <property type="nucleotide sequence ID" value="NZ_CP016793.1"/>
</dbReference>
<sequence length="90" mass="9451">MPSTDDLYSLATLPSSVETFFHVVEYDSITGGSPASQSRASFSGCMCSIRNEAAEDSRVPNGSMAIDAASAARPSTPRPPSIQLPSEMPL</sequence>
<dbReference type="KEGG" id="led:BBK82_24215"/>
<keyword evidence="3" id="KW-1185">Reference proteome</keyword>
<dbReference type="AlphaFoldDB" id="A0A1B2HLW0"/>
<organism evidence="2 3">
    <name type="scientific">Lentzea guizhouensis</name>
    <dbReference type="NCBI Taxonomy" id="1586287"/>
    <lineage>
        <taxon>Bacteria</taxon>
        <taxon>Bacillati</taxon>
        <taxon>Actinomycetota</taxon>
        <taxon>Actinomycetes</taxon>
        <taxon>Pseudonocardiales</taxon>
        <taxon>Pseudonocardiaceae</taxon>
        <taxon>Lentzea</taxon>
    </lineage>
</organism>
<evidence type="ECO:0000256" key="1">
    <source>
        <dbReference type="SAM" id="MobiDB-lite"/>
    </source>
</evidence>
<reference evidence="2 3" key="1">
    <citation type="submission" date="2016-07" db="EMBL/GenBank/DDBJ databases">
        <title>Complete genome sequence of the Lentzea guizhouensis DHS C013.</title>
        <authorList>
            <person name="Cao C."/>
        </authorList>
    </citation>
    <scope>NUCLEOTIDE SEQUENCE [LARGE SCALE GENOMIC DNA]</scope>
    <source>
        <strain evidence="2 3">DHS C013</strain>
    </source>
</reference>
<gene>
    <name evidence="2" type="ORF">BBK82_24215</name>
</gene>
<accession>A0A1B2HLW0</accession>
<protein>
    <submittedName>
        <fullName evidence="2">Uncharacterized protein</fullName>
    </submittedName>
</protein>
<proteinExistence type="predicted"/>
<evidence type="ECO:0000313" key="3">
    <source>
        <dbReference type="Proteomes" id="UP000093053"/>
    </source>
</evidence>
<evidence type="ECO:0000313" key="2">
    <source>
        <dbReference type="EMBL" id="ANZ38708.1"/>
    </source>
</evidence>
<name>A0A1B2HLW0_9PSEU</name>
<dbReference type="EMBL" id="CP016793">
    <property type="protein sequence ID" value="ANZ38708.1"/>
    <property type="molecule type" value="Genomic_DNA"/>
</dbReference>
<feature type="region of interest" description="Disordered" evidence="1">
    <location>
        <begin position="56"/>
        <end position="90"/>
    </location>
</feature>